<evidence type="ECO:0000256" key="1">
    <source>
        <dbReference type="SAM" id="Coils"/>
    </source>
</evidence>
<dbReference type="Gene3D" id="3.30.1150.10">
    <property type="match status" value="1"/>
</dbReference>
<protein>
    <recommendedName>
        <fullName evidence="4">TonB C-terminal domain-containing protein</fullName>
    </recommendedName>
</protein>
<dbReference type="GO" id="GO:0019534">
    <property type="term" value="F:toxin transmembrane transporter activity"/>
    <property type="evidence" value="ECO:0007669"/>
    <property type="project" value="InterPro"/>
</dbReference>
<gene>
    <name evidence="3" type="ORF">METZ01_LOCUS22731</name>
</gene>
<dbReference type="NCBIfam" id="TIGR02794">
    <property type="entry name" value="tolA_full"/>
    <property type="match status" value="1"/>
</dbReference>
<dbReference type="InterPro" id="IPR014161">
    <property type="entry name" value="Tol-Pal_TolA"/>
</dbReference>
<name>A0A381PV13_9ZZZZ</name>
<feature type="coiled-coil region" evidence="1">
    <location>
        <begin position="59"/>
        <end position="160"/>
    </location>
</feature>
<keyword evidence="2" id="KW-1133">Transmembrane helix</keyword>
<reference evidence="3" key="1">
    <citation type="submission" date="2018-05" db="EMBL/GenBank/DDBJ databases">
        <authorList>
            <person name="Lanie J.A."/>
            <person name="Ng W.-L."/>
            <person name="Kazmierczak K.M."/>
            <person name="Andrzejewski T.M."/>
            <person name="Davidsen T.M."/>
            <person name="Wayne K.J."/>
            <person name="Tettelin H."/>
            <person name="Glass J.I."/>
            <person name="Rusch D."/>
            <person name="Podicherti R."/>
            <person name="Tsui H.-C.T."/>
            <person name="Winkler M.E."/>
        </authorList>
    </citation>
    <scope>NUCLEOTIDE SEQUENCE</scope>
</reference>
<dbReference type="EMBL" id="UINC01001073">
    <property type="protein sequence ID" value="SUZ69877.1"/>
    <property type="molecule type" value="Genomic_DNA"/>
</dbReference>
<keyword evidence="1" id="KW-0175">Coiled coil</keyword>
<accession>A0A381PV13</accession>
<feature type="transmembrane region" description="Helical" evidence="2">
    <location>
        <begin position="7"/>
        <end position="28"/>
    </location>
</feature>
<dbReference type="GO" id="GO:0016020">
    <property type="term" value="C:membrane"/>
    <property type="evidence" value="ECO:0007669"/>
    <property type="project" value="InterPro"/>
</dbReference>
<organism evidence="3">
    <name type="scientific">marine metagenome</name>
    <dbReference type="NCBI Taxonomy" id="408172"/>
    <lineage>
        <taxon>unclassified sequences</taxon>
        <taxon>metagenomes</taxon>
        <taxon>ecological metagenomes</taxon>
    </lineage>
</organism>
<dbReference type="SUPFAM" id="SSF74653">
    <property type="entry name" value="TolA/TonB C-terminal domain"/>
    <property type="match status" value="1"/>
</dbReference>
<dbReference type="GO" id="GO:0043213">
    <property type="term" value="P:bacteriocin transport"/>
    <property type="evidence" value="ECO:0007669"/>
    <property type="project" value="InterPro"/>
</dbReference>
<evidence type="ECO:0000256" key="2">
    <source>
        <dbReference type="SAM" id="Phobius"/>
    </source>
</evidence>
<dbReference type="AlphaFoldDB" id="A0A381PV13"/>
<keyword evidence="2" id="KW-0472">Membrane</keyword>
<sequence>MGDKYHVIPKIYACLLHVIIVLSMIFAFDRTKAITPEFPLTVQATLYDSAIEEMVPRENRAEAEERKRIEDQREEVKRIKKLEADESMRQKKENEARLKREKEEKLKQEVELERKRIKAEEKRLEDIKKQRLENERLKKQIEEEERKKQLEDELAIEQGRLDAAISGALVKYQFALMQKIESNWIQPPSAGKGTKCVVSVTQLPGGEVISANVKSCNGDENLRRSVEAAIYKASPLPKPENPNLYERNLRFIFEPAQ</sequence>
<evidence type="ECO:0000313" key="3">
    <source>
        <dbReference type="EMBL" id="SUZ69877.1"/>
    </source>
</evidence>
<proteinExistence type="predicted"/>
<keyword evidence="2" id="KW-0812">Transmembrane</keyword>
<evidence type="ECO:0008006" key="4">
    <source>
        <dbReference type="Google" id="ProtNLM"/>
    </source>
</evidence>
<dbReference type="Pfam" id="PF13103">
    <property type="entry name" value="TonB_2"/>
    <property type="match status" value="1"/>
</dbReference>